<dbReference type="InParanoid" id="A0A0C3I493"/>
<evidence type="ECO:0000313" key="1">
    <source>
        <dbReference type="EMBL" id="KIN09147.1"/>
    </source>
</evidence>
<evidence type="ECO:0008006" key="3">
    <source>
        <dbReference type="Google" id="ProtNLM"/>
    </source>
</evidence>
<dbReference type="HOGENOM" id="CLU_071330_5_0_1"/>
<dbReference type="Gene3D" id="3.40.50.720">
    <property type="entry name" value="NAD(P)-binding Rossmann-like Domain"/>
    <property type="match status" value="1"/>
</dbReference>
<dbReference type="PANTHER" id="PTHR14097">
    <property type="entry name" value="OXIDOREDUCTASE HTATIP2"/>
    <property type="match status" value="1"/>
</dbReference>
<sequence length="248" mass="27063">MHLILTGATGLIGSAVLHYMINTSSVTTVSILSRRPVPQADGHKKVKVIIHKDFNAYPSEVLERLRGAEGCVWAQGISITKVNNEEYQKITLEYPLAAARAFTTLPESGIPFKFVYVSGEGATTSPGLLTPHFGLIKGRTEAALLSLSKDPQFYNLRPFSLRPAGIDTTFHPEIHEWIPKRKGMEKLVDSRLLPILRYTWGSMISPTKDLAKVLTELASGDGAPLEGKGVEGEGRTISNVGMRRLAGI</sequence>
<dbReference type="PANTHER" id="PTHR14097:SF8">
    <property type="entry name" value="NAD(P)-BINDING DOMAIN-CONTAINING PROTEIN"/>
    <property type="match status" value="1"/>
</dbReference>
<dbReference type="InterPro" id="IPR036291">
    <property type="entry name" value="NAD(P)-bd_dom_sf"/>
</dbReference>
<proteinExistence type="predicted"/>
<accession>A0A0C3I493</accession>
<gene>
    <name evidence="1" type="ORF">OIDMADRAFT_108125</name>
</gene>
<reference evidence="2" key="2">
    <citation type="submission" date="2015-01" db="EMBL/GenBank/DDBJ databases">
        <title>Evolutionary Origins and Diversification of the Mycorrhizal Mutualists.</title>
        <authorList>
            <consortium name="DOE Joint Genome Institute"/>
            <consortium name="Mycorrhizal Genomics Consortium"/>
            <person name="Kohler A."/>
            <person name="Kuo A."/>
            <person name="Nagy L.G."/>
            <person name="Floudas D."/>
            <person name="Copeland A."/>
            <person name="Barry K.W."/>
            <person name="Cichocki N."/>
            <person name="Veneault-Fourrey C."/>
            <person name="LaButti K."/>
            <person name="Lindquist E.A."/>
            <person name="Lipzen A."/>
            <person name="Lundell T."/>
            <person name="Morin E."/>
            <person name="Murat C."/>
            <person name="Riley R."/>
            <person name="Ohm R."/>
            <person name="Sun H."/>
            <person name="Tunlid A."/>
            <person name="Henrissat B."/>
            <person name="Grigoriev I.V."/>
            <person name="Hibbett D.S."/>
            <person name="Martin F."/>
        </authorList>
    </citation>
    <scope>NUCLEOTIDE SEQUENCE [LARGE SCALE GENOMIC DNA]</scope>
    <source>
        <strain evidence="2">Zn</strain>
    </source>
</reference>
<organism evidence="1 2">
    <name type="scientific">Oidiodendron maius (strain Zn)</name>
    <dbReference type="NCBI Taxonomy" id="913774"/>
    <lineage>
        <taxon>Eukaryota</taxon>
        <taxon>Fungi</taxon>
        <taxon>Dikarya</taxon>
        <taxon>Ascomycota</taxon>
        <taxon>Pezizomycotina</taxon>
        <taxon>Leotiomycetes</taxon>
        <taxon>Leotiomycetes incertae sedis</taxon>
        <taxon>Myxotrichaceae</taxon>
        <taxon>Oidiodendron</taxon>
    </lineage>
</organism>
<dbReference type="SUPFAM" id="SSF51735">
    <property type="entry name" value="NAD(P)-binding Rossmann-fold domains"/>
    <property type="match status" value="1"/>
</dbReference>
<protein>
    <recommendedName>
        <fullName evidence="3">Nucleoside-diphosphate-sugar epimerase</fullName>
    </recommendedName>
</protein>
<reference evidence="1 2" key="1">
    <citation type="submission" date="2014-04" db="EMBL/GenBank/DDBJ databases">
        <authorList>
            <consortium name="DOE Joint Genome Institute"/>
            <person name="Kuo A."/>
            <person name="Martino E."/>
            <person name="Perotto S."/>
            <person name="Kohler A."/>
            <person name="Nagy L.G."/>
            <person name="Floudas D."/>
            <person name="Copeland A."/>
            <person name="Barry K.W."/>
            <person name="Cichocki N."/>
            <person name="Veneault-Fourrey C."/>
            <person name="LaButti K."/>
            <person name="Lindquist E.A."/>
            <person name="Lipzen A."/>
            <person name="Lundell T."/>
            <person name="Morin E."/>
            <person name="Murat C."/>
            <person name="Sun H."/>
            <person name="Tunlid A."/>
            <person name="Henrissat B."/>
            <person name="Grigoriev I.V."/>
            <person name="Hibbett D.S."/>
            <person name="Martin F."/>
            <person name="Nordberg H.P."/>
            <person name="Cantor M.N."/>
            <person name="Hua S.X."/>
        </authorList>
    </citation>
    <scope>NUCLEOTIDE SEQUENCE [LARGE SCALE GENOMIC DNA]</scope>
    <source>
        <strain evidence="1 2">Zn</strain>
    </source>
</reference>
<dbReference type="Proteomes" id="UP000054321">
    <property type="component" value="Unassembled WGS sequence"/>
</dbReference>
<dbReference type="OrthoDB" id="9975943at2759"/>
<dbReference type="STRING" id="913774.A0A0C3I493"/>
<dbReference type="EMBL" id="KN832870">
    <property type="protein sequence ID" value="KIN09147.1"/>
    <property type="molecule type" value="Genomic_DNA"/>
</dbReference>
<dbReference type="AlphaFoldDB" id="A0A0C3I493"/>
<evidence type="ECO:0000313" key="2">
    <source>
        <dbReference type="Proteomes" id="UP000054321"/>
    </source>
</evidence>
<name>A0A0C3I493_OIDMZ</name>
<keyword evidence="2" id="KW-1185">Reference proteome</keyword>